<dbReference type="EMBL" id="CADCTP010000231">
    <property type="protein sequence ID" value="CAA9263367.1"/>
    <property type="molecule type" value="Genomic_DNA"/>
</dbReference>
<accession>A0A6J4IXE7</accession>
<proteinExistence type="predicted"/>
<dbReference type="InterPro" id="IPR013784">
    <property type="entry name" value="Carb-bd-like_fold"/>
</dbReference>
<reference evidence="2" key="1">
    <citation type="submission" date="2020-02" db="EMBL/GenBank/DDBJ databases">
        <authorList>
            <person name="Meier V. D."/>
        </authorList>
    </citation>
    <scope>NUCLEOTIDE SEQUENCE</scope>
    <source>
        <strain evidence="2">AVDCRST_MAG41</strain>
    </source>
</reference>
<evidence type="ECO:0000256" key="1">
    <source>
        <dbReference type="SAM" id="SignalP"/>
    </source>
</evidence>
<organism evidence="2">
    <name type="scientific">uncultured Mycobacteriales bacterium</name>
    <dbReference type="NCBI Taxonomy" id="581187"/>
    <lineage>
        <taxon>Bacteria</taxon>
        <taxon>Bacillati</taxon>
        <taxon>Actinomycetota</taxon>
        <taxon>Actinomycetes</taxon>
        <taxon>Mycobacteriales</taxon>
        <taxon>environmental samples</taxon>
    </lineage>
</organism>
<feature type="chain" id="PRO_5027056115" description="Carboxypeptidase regulatory-like domain-containing protein" evidence="1">
    <location>
        <begin position="25"/>
        <end position="120"/>
    </location>
</feature>
<dbReference type="Pfam" id="PF13620">
    <property type="entry name" value="CarboxypepD_reg"/>
    <property type="match status" value="1"/>
</dbReference>
<evidence type="ECO:0008006" key="3">
    <source>
        <dbReference type="Google" id="ProtNLM"/>
    </source>
</evidence>
<dbReference type="SUPFAM" id="SSF49452">
    <property type="entry name" value="Starch-binding domain-like"/>
    <property type="match status" value="1"/>
</dbReference>
<sequence>MRALLPAAVLLLALAGCGDRPADAGGAAAPPPATAARGEVAGVVRTADGRPLGGALVVPRSLDTPAEPIPELAVVTDRAGGYRWTLPPGRYELSVRLGERRPVPARTVTVEAGRTATVDW</sequence>
<name>A0A6J4IXE7_9ACTN</name>
<feature type="signal peptide" evidence="1">
    <location>
        <begin position="1"/>
        <end position="24"/>
    </location>
</feature>
<gene>
    <name evidence="2" type="ORF">AVDCRST_MAG41-2471</name>
</gene>
<protein>
    <recommendedName>
        <fullName evidence="3">Carboxypeptidase regulatory-like domain-containing protein</fullName>
    </recommendedName>
</protein>
<dbReference type="AlphaFoldDB" id="A0A6J4IXE7"/>
<dbReference type="PROSITE" id="PS51257">
    <property type="entry name" value="PROKAR_LIPOPROTEIN"/>
    <property type="match status" value="1"/>
</dbReference>
<evidence type="ECO:0000313" key="2">
    <source>
        <dbReference type="EMBL" id="CAA9263367.1"/>
    </source>
</evidence>
<dbReference type="Gene3D" id="2.60.40.1120">
    <property type="entry name" value="Carboxypeptidase-like, regulatory domain"/>
    <property type="match status" value="1"/>
</dbReference>
<keyword evidence="1" id="KW-0732">Signal</keyword>
<dbReference type="GO" id="GO:0030246">
    <property type="term" value="F:carbohydrate binding"/>
    <property type="evidence" value="ECO:0007669"/>
    <property type="project" value="InterPro"/>
</dbReference>